<dbReference type="Pfam" id="PF00027">
    <property type="entry name" value="cNMP_binding"/>
    <property type="match status" value="2"/>
</dbReference>
<evidence type="ECO:0000256" key="3">
    <source>
        <dbReference type="ARBA" id="ARBA00022566"/>
    </source>
</evidence>
<reference evidence="9 11" key="1">
    <citation type="journal article" date="2012" name="Nature">
        <title>Algal genomes reveal evolutionary mosaicism and the fate of nucleomorphs.</title>
        <authorList>
            <consortium name="DOE Joint Genome Institute"/>
            <person name="Curtis B.A."/>
            <person name="Tanifuji G."/>
            <person name="Burki F."/>
            <person name="Gruber A."/>
            <person name="Irimia M."/>
            <person name="Maruyama S."/>
            <person name="Arias M.C."/>
            <person name="Ball S.G."/>
            <person name="Gile G.H."/>
            <person name="Hirakawa Y."/>
            <person name="Hopkins J.F."/>
            <person name="Kuo A."/>
            <person name="Rensing S.A."/>
            <person name="Schmutz J."/>
            <person name="Symeonidi A."/>
            <person name="Elias M."/>
            <person name="Eveleigh R.J."/>
            <person name="Herman E.K."/>
            <person name="Klute M.J."/>
            <person name="Nakayama T."/>
            <person name="Obornik M."/>
            <person name="Reyes-Prieto A."/>
            <person name="Armbrust E.V."/>
            <person name="Aves S.J."/>
            <person name="Beiko R.G."/>
            <person name="Coutinho P."/>
            <person name="Dacks J.B."/>
            <person name="Durnford D.G."/>
            <person name="Fast N.M."/>
            <person name="Green B.R."/>
            <person name="Grisdale C.J."/>
            <person name="Hempel F."/>
            <person name="Henrissat B."/>
            <person name="Hoppner M.P."/>
            <person name="Ishida K."/>
            <person name="Kim E."/>
            <person name="Koreny L."/>
            <person name="Kroth P.G."/>
            <person name="Liu Y."/>
            <person name="Malik S.B."/>
            <person name="Maier U.G."/>
            <person name="McRose D."/>
            <person name="Mock T."/>
            <person name="Neilson J.A."/>
            <person name="Onodera N.T."/>
            <person name="Poole A.M."/>
            <person name="Pritham E.J."/>
            <person name="Richards T.A."/>
            <person name="Rocap G."/>
            <person name="Roy S.W."/>
            <person name="Sarai C."/>
            <person name="Schaack S."/>
            <person name="Shirato S."/>
            <person name="Slamovits C.H."/>
            <person name="Spencer D.F."/>
            <person name="Suzuki S."/>
            <person name="Worden A.Z."/>
            <person name="Zauner S."/>
            <person name="Barry K."/>
            <person name="Bell C."/>
            <person name="Bharti A.K."/>
            <person name="Crow J.A."/>
            <person name="Grimwood J."/>
            <person name="Kramer R."/>
            <person name="Lindquist E."/>
            <person name="Lucas S."/>
            <person name="Salamov A."/>
            <person name="McFadden G.I."/>
            <person name="Lane C.E."/>
            <person name="Keeling P.J."/>
            <person name="Gray M.W."/>
            <person name="Grigoriev I.V."/>
            <person name="Archibald J.M."/>
        </authorList>
    </citation>
    <scope>NUCLEOTIDE SEQUENCE</scope>
    <source>
        <strain evidence="9 11">CCMP2712</strain>
    </source>
</reference>
<feature type="domain" description="Cyclic nucleotide-binding" evidence="8">
    <location>
        <begin position="52"/>
        <end position="171"/>
    </location>
</feature>
<feature type="non-terminal residue" evidence="9">
    <location>
        <position position="291"/>
    </location>
</feature>
<dbReference type="InterPro" id="IPR000595">
    <property type="entry name" value="cNMP-bd_dom"/>
</dbReference>
<evidence type="ECO:0000256" key="1">
    <source>
        <dbReference type="ARBA" id="ARBA00005753"/>
    </source>
</evidence>
<organism evidence="9">
    <name type="scientific">Guillardia theta (strain CCMP2712)</name>
    <name type="common">Cryptophyte</name>
    <dbReference type="NCBI Taxonomy" id="905079"/>
    <lineage>
        <taxon>Eukaryota</taxon>
        <taxon>Cryptophyceae</taxon>
        <taxon>Pyrenomonadales</taxon>
        <taxon>Geminigeraceae</taxon>
        <taxon>Guillardia</taxon>
    </lineage>
</organism>
<accession>L1IJZ3</accession>
<keyword evidence="2" id="KW-0597">Phosphoprotein</keyword>
<keyword evidence="6 7" id="KW-0114">cAMP</keyword>
<reference evidence="11" key="2">
    <citation type="submission" date="2012-11" db="EMBL/GenBank/DDBJ databases">
        <authorList>
            <person name="Kuo A."/>
            <person name="Curtis B.A."/>
            <person name="Tanifuji G."/>
            <person name="Burki F."/>
            <person name="Gruber A."/>
            <person name="Irimia M."/>
            <person name="Maruyama S."/>
            <person name="Arias M.C."/>
            <person name="Ball S.G."/>
            <person name="Gile G.H."/>
            <person name="Hirakawa Y."/>
            <person name="Hopkins J.F."/>
            <person name="Rensing S.A."/>
            <person name="Schmutz J."/>
            <person name="Symeonidi A."/>
            <person name="Elias M."/>
            <person name="Eveleigh R.J."/>
            <person name="Herman E.K."/>
            <person name="Klute M.J."/>
            <person name="Nakayama T."/>
            <person name="Obornik M."/>
            <person name="Reyes-Prieto A."/>
            <person name="Armbrust E.V."/>
            <person name="Aves S.J."/>
            <person name="Beiko R.G."/>
            <person name="Coutinho P."/>
            <person name="Dacks J.B."/>
            <person name="Durnford D.G."/>
            <person name="Fast N.M."/>
            <person name="Green B.R."/>
            <person name="Grisdale C."/>
            <person name="Hempe F."/>
            <person name="Henrissat B."/>
            <person name="Hoppner M.P."/>
            <person name="Ishida K.-I."/>
            <person name="Kim E."/>
            <person name="Koreny L."/>
            <person name="Kroth P.G."/>
            <person name="Liu Y."/>
            <person name="Malik S.-B."/>
            <person name="Maier U.G."/>
            <person name="McRose D."/>
            <person name="Mock T."/>
            <person name="Neilson J.A."/>
            <person name="Onodera N.T."/>
            <person name="Poole A.M."/>
            <person name="Pritham E.J."/>
            <person name="Richards T.A."/>
            <person name="Rocap G."/>
            <person name="Roy S.W."/>
            <person name="Sarai C."/>
            <person name="Schaack S."/>
            <person name="Shirato S."/>
            <person name="Slamovits C.H."/>
            <person name="Spencer D.F."/>
            <person name="Suzuki S."/>
            <person name="Worden A.Z."/>
            <person name="Zauner S."/>
            <person name="Barry K."/>
            <person name="Bell C."/>
            <person name="Bharti A.K."/>
            <person name="Crow J.A."/>
            <person name="Grimwood J."/>
            <person name="Kramer R."/>
            <person name="Lindquist E."/>
            <person name="Lucas S."/>
            <person name="Salamov A."/>
            <person name="McFadden G.I."/>
            <person name="Lane C.E."/>
            <person name="Keeling P.J."/>
            <person name="Gray M.W."/>
            <person name="Grigoriev I.V."/>
            <person name="Archibald J.M."/>
        </authorList>
    </citation>
    <scope>NUCLEOTIDE SEQUENCE</scope>
    <source>
        <strain evidence="11">CCMP2712</strain>
    </source>
</reference>
<dbReference type="InterPro" id="IPR014710">
    <property type="entry name" value="RmlC-like_jellyroll"/>
</dbReference>
<name>L1IJZ3_GUITC</name>
<keyword evidence="5 7" id="KW-0547">Nucleotide-binding</keyword>
<keyword evidence="11" id="KW-1185">Reference proteome</keyword>
<dbReference type="OrthoDB" id="417078at2759"/>
<evidence type="ECO:0000313" key="9">
    <source>
        <dbReference type="EMBL" id="EKX36561.1"/>
    </source>
</evidence>
<dbReference type="GeneID" id="17293324"/>
<dbReference type="InterPro" id="IPR012198">
    <property type="entry name" value="cAMP_dep_PK_reg_su"/>
</dbReference>
<dbReference type="eggNOG" id="KOG1113">
    <property type="taxonomic scope" value="Eukaryota"/>
</dbReference>
<evidence type="ECO:0000256" key="6">
    <source>
        <dbReference type="ARBA" id="ARBA00023149"/>
    </source>
</evidence>
<feature type="binding site" evidence="7">
    <location>
        <position position="121"/>
    </location>
    <ligand>
        <name>3',5'-cyclic AMP</name>
        <dbReference type="ChEBI" id="CHEBI:58165"/>
        <label>1</label>
    </ligand>
</feature>
<keyword evidence="3 7" id="KW-0116">cAMP-binding</keyword>
<dbReference type="GO" id="GO:0034236">
    <property type="term" value="F:protein kinase A catalytic subunit binding"/>
    <property type="evidence" value="ECO:0007669"/>
    <property type="project" value="TreeGrafter"/>
</dbReference>
<feature type="binding site" evidence="7">
    <location>
        <position position="130"/>
    </location>
    <ligand>
        <name>3',5'-cyclic AMP</name>
        <dbReference type="ChEBI" id="CHEBI:58165"/>
        <label>1</label>
    </ligand>
</feature>
<comment type="similarity">
    <text evidence="1">Belongs to the cAMP-dependent kinase regulatory chain family.</text>
</comment>
<dbReference type="KEGG" id="gtt:GUITHDRAFT_78810"/>
<dbReference type="InterPro" id="IPR018488">
    <property type="entry name" value="cNMP-bd_CS"/>
</dbReference>
<gene>
    <name evidence="9" type="ORF">GUITHDRAFT_78810</name>
</gene>
<dbReference type="PIRSF" id="PIRSF000548">
    <property type="entry name" value="PK_regulatory"/>
    <property type="match status" value="1"/>
</dbReference>
<dbReference type="PaxDb" id="55529-EKX36561"/>
<dbReference type="PRINTS" id="PR00103">
    <property type="entry name" value="CAMPKINASE"/>
</dbReference>
<dbReference type="Proteomes" id="UP000011087">
    <property type="component" value="Unassembled WGS sequence"/>
</dbReference>
<evidence type="ECO:0000313" key="10">
    <source>
        <dbReference type="EnsemblProtists" id="EKX36561"/>
    </source>
</evidence>
<dbReference type="FunFam" id="2.60.120.10:FF:000006">
    <property type="entry name" value="cAMP-dependent protein kinase type I-alpha regulatory subunit"/>
    <property type="match status" value="1"/>
</dbReference>
<evidence type="ECO:0000259" key="8">
    <source>
        <dbReference type="PROSITE" id="PS50042"/>
    </source>
</evidence>
<reference evidence="10" key="3">
    <citation type="submission" date="2016-03" db="UniProtKB">
        <authorList>
            <consortium name="EnsemblProtists"/>
        </authorList>
    </citation>
    <scope>IDENTIFICATION</scope>
</reference>
<dbReference type="GO" id="GO:0004862">
    <property type="term" value="F:cAMP-dependent protein kinase inhibitor activity"/>
    <property type="evidence" value="ECO:0007669"/>
    <property type="project" value="TreeGrafter"/>
</dbReference>
<dbReference type="AlphaFoldDB" id="L1IJZ3"/>
<feature type="binding site" evidence="7">
    <location>
        <position position="253"/>
    </location>
    <ligand>
        <name>3',5'-cyclic AMP</name>
        <dbReference type="ChEBI" id="CHEBI:58165"/>
        <label>2</label>
    </ligand>
</feature>
<dbReference type="STRING" id="905079.L1IJZ3"/>
<dbReference type="GO" id="GO:0030552">
    <property type="term" value="F:cAMP binding"/>
    <property type="evidence" value="ECO:0007669"/>
    <property type="project" value="UniProtKB-KW"/>
</dbReference>
<dbReference type="SMART" id="SM00100">
    <property type="entry name" value="cNMP"/>
    <property type="match status" value="2"/>
</dbReference>
<dbReference type="RefSeq" id="XP_005823541.1">
    <property type="nucleotide sequence ID" value="XM_005823484.1"/>
</dbReference>
<proteinExistence type="inferred from homology"/>
<dbReference type="EMBL" id="JH993071">
    <property type="protein sequence ID" value="EKX36561.1"/>
    <property type="molecule type" value="Genomic_DNA"/>
</dbReference>
<evidence type="ECO:0000256" key="2">
    <source>
        <dbReference type="ARBA" id="ARBA00022553"/>
    </source>
</evidence>
<dbReference type="Gene3D" id="2.60.120.10">
    <property type="entry name" value="Jelly Rolls"/>
    <property type="match status" value="2"/>
</dbReference>
<dbReference type="HOGENOM" id="CLU_018310_2_1_1"/>
<dbReference type="CDD" id="cd00038">
    <property type="entry name" value="CAP_ED"/>
    <property type="match status" value="2"/>
</dbReference>
<dbReference type="PANTHER" id="PTHR11635">
    <property type="entry name" value="CAMP-DEPENDENT PROTEIN KINASE REGULATORY CHAIN"/>
    <property type="match status" value="1"/>
</dbReference>
<dbReference type="InterPro" id="IPR050503">
    <property type="entry name" value="cAMP-dep_PK_reg_su-like"/>
</dbReference>
<dbReference type="OMA" id="NDYIIRQ"/>
<feature type="domain" description="Cyclic nucleotide-binding" evidence="8">
    <location>
        <begin position="174"/>
        <end position="291"/>
    </location>
</feature>
<protein>
    <recommendedName>
        <fullName evidence="8">Cyclic nucleotide-binding domain-containing protein</fullName>
    </recommendedName>
</protein>
<dbReference type="PROSITE" id="PS50042">
    <property type="entry name" value="CNMP_BINDING_3"/>
    <property type="match status" value="2"/>
</dbReference>
<dbReference type="PANTHER" id="PTHR11635:SF152">
    <property type="entry name" value="CAMP-DEPENDENT PROTEIN KINASE TYPE I REGULATORY SUBUNIT-RELATED"/>
    <property type="match status" value="1"/>
</dbReference>
<dbReference type="GO" id="GO:0005952">
    <property type="term" value="C:cAMP-dependent protein kinase complex"/>
    <property type="evidence" value="ECO:0007669"/>
    <property type="project" value="InterPro"/>
</dbReference>
<dbReference type="GO" id="GO:0005829">
    <property type="term" value="C:cytosol"/>
    <property type="evidence" value="ECO:0007669"/>
    <property type="project" value="TreeGrafter"/>
</dbReference>
<dbReference type="PROSITE" id="PS00889">
    <property type="entry name" value="CNMP_BINDING_2"/>
    <property type="match status" value="1"/>
</dbReference>
<evidence type="ECO:0000256" key="7">
    <source>
        <dbReference type="PIRSR" id="PIRSR000548-1"/>
    </source>
</evidence>
<dbReference type="SUPFAM" id="SSF51206">
    <property type="entry name" value="cAMP-binding domain-like"/>
    <property type="match status" value="2"/>
</dbReference>
<evidence type="ECO:0000313" key="11">
    <source>
        <dbReference type="Proteomes" id="UP000011087"/>
    </source>
</evidence>
<evidence type="ECO:0000256" key="4">
    <source>
        <dbReference type="ARBA" id="ARBA00022737"/>
    </source>
</evidence>
<feature type="binding site" evidence="7">
    <location>
        <position position="244"/>
    </location>
    <ligand>
        <name>3',5'-cyclic AMP</name>
        <dbReference type="ChEBI" id="CHEBI:58165"/>
        <label>2</label>
    </ligand>
</feature>
<sequence length="291" mass="32661">MDPEGPQPPRARRKAVSAAPIQINLALCSELSLNLTDEDKVKLKSLLKKIILFSHLTDSELDSMVSAFFEVEKKAGDVIISQEEEGDNFYIVDSGECDIYVTKKSETRLVECARAGDYFGELALMYNCPRLATVRARTNVKLFALGQEIFKHLLCSAAQDRRKQYESFLQNVPILKSLTAEERGKIADVLVQTTYADGEYIIKEFDSCADTFFIVYEGEAIATKSAEGAVKEVMKYMKGDYFGELALLKHAPRAANVVAKGRCTVVSIDRASFNRLLGSCDEILRRHWRTY</sequence>
<dbReference type="EnsemblProtists" id="EKX36561">
    <property type="protein sequence ID" value="EKX36561"/>
    <property type="gene ID" value="GUITHDRAFT_78810"/>
</dbReference>
<keyword evidence="4" id="KW-0677">Repeat</keyword>
<evidence type="ECO:0000256" key="5">
    <source>
        <dbReference type="ARBA" id="ARBA00022741"/>
    </source>
</evidence>
<dbReference type="InterPro" id="IPR018490">
    <property type="entry name" value="cNMP-bd_dom_sf"/>
</dbReference>